<organism evidence="4 5">
    <name type="scientific">Solibaculum intestinale</name>
    <dbReference type="NCBI Taxonomy" id="3133165"/>
    <lineage>
        <taxon>Bacteria</taxon>
        <taxon>Bacillati</taxon>
        <taxon>Bacillota</taxon>
        <taxon>Clostridia</taxon>
        <taxon>Eubacteriales</taxon>
        <taxon>Oscillospiraceae</taxon>
        <taxon>Solibaculum</taxon>
    </lineage>
</organism>
<evidence type="ECO:0000256" key="1">
    <source>
        <dbReference type="SAM" id="MobiDB-lite"/>
    </source>
</evidence>
<reference evidence="4 5" key="1">
    <citation type="submission" date="2024-03" db="EMBL/GenBank/DDBJ databases">
        <title>Human intestinal bacterial collection.</title>
        <authorList>
            <person name="Pauvert C."/>
            <person name="Hitch T.C.A."/>
            <person name="Clavel T."/>
        </authorList>
    </citation>
    <scope>NUCLEOTIDE SEQUENCE [LARGE SCALE GENOMIC DNA]</scope>
    <source>
        <strain evidence="4 5">CLA-JM-H44</strain>
    </source>
</reference>
<feature type="compositionally biased region" description="Acidic residues" evidence="1">
    <location>
        <begin position="47"/>
        <end position="58"/>
    </location>
</feature>
<evidence type="ECO:0000256" key="2">
    <source>
        <dbReference type="SAM" id="SignalP"/>
    </source>
</evidence>
<feature type="compositionally biased region" description="Low complexity" evidence="1">
    <location>
        <begin position="31"/>
        <end position="46"/>
    </location>
</feature>
<dbReference type="RefSeq" id="WP_349219243.1">
    <property type="nucleotide sequence ID" value="NZ_JBBMFD010000009.1"/>
</dbReference>
<dbReference type="PROSITE" id="PS51257">
    <property type="entry name" value="PROKAR_LIPOPROTEIN"/>
    <property type="match status" value="1"/>
</dbReference>
<dbReference type="EMBL" id="JBBMFD010000009">
    <property type="protein sequence ID" value="MEQ2440586.1"/>
    <property type="molecule type" value="Genomic_DNA"/>
</dbReference>
<dbReference type="SUPFAM" id="SSF50891">
    <property type="entry name" value="Cyclophilin-like"/>
    <property type="match status" value="1"/>
</dbReference>
<proteinExistence type="predicted"/>
<dbReference type="Pfam" id="PF18050">
    <property type="entry name" value="Cyclophil_like2"/>
    <property type="match status" value="1"/>
</dbReference>
<feature type="domain" description="Cyclophilin-like" evidence="3">
    <location>
        <begin position="67"/>
        <end position="171"/>
    </location>
</feature>
<accession>A0ABV1DZU7</accession>
<evidence type="ECO:0000259" key="3">
    <source>
        <dbReference type="Pfam" id="PF18050"/>
    </source>
</evidence>
<feature type="chain" id="PRO_5047457858" evidence="2">
    <location>
        <begin position="22"/>
        <end position="175"/>
    </location>
</feature>
<keyword evidence="2" id="KW-0732">Signal</keyword>
<comment type="caution">
    <text evidence="4">The sequence shown here is derived from an EMBL/GenBank/DDBJ whole genome shotgun (WGS) entry which is preliminary data.</text>
</comment>
<feature type="region of interest" description="Disordered" evidence="1">
    <location>
        <begin position="31"/>
        <end position="58"/>
    </location>
</feature>
<keyword evidence="5" id="KW-1185">Reference proteome</keyword>
<dbReference type="InterPro" id="IPR029000">
    <property type="entry name" value="Cyclophilin-like_dom_sf"/>
</dbReference>
<protein>
    <submittedName>
        <fullName evidence="4">Cyclophilin-like fold protein</fullName>
    </submittedName>
</protein>
<dbReference type="Proteomes" id="UP001489509">
    <property type="component" value="Unassembled WGS sequence"/>
</dbReference>
<dbReference type="Gene3D" id="2.40.100.20">
    <property type="match status" value="1"/>
</dbReference>
<feature type="signal peptide" evidence="2">
    <location>
        <begin position="1"/>
        <end position="21"/>
    </location>
</feature>
<name>A0ABV1DZU7_9FIRM</name>
<gene>
    <name evidence="4" type="ORF">WMO26_07085</name>
</gene>
<evidence type="ECO:0000313" key="5">
    <source>
        <dbReference type="Proteomes" id="UP001489509"/>
    </source>
</evidence>
<dbReference type="InterPro" id="IPR041183">
    <property type="entry name" value="Cyclophilin-like"/>
</dbReference>
<evidence type="ECO:0000313" key="4">
    <source>
        <dbReference type="EMBL" id="MEQ2440586.1"/>
    </source>
</evidence>
<sequence>MRKLCCLSALFLLAMGFSACGTESCGSSVPSAPDSSVAEPANPASAMEEEPALSEEPENTVRRISVQFGEGTIVYELNDGTAAVSLYEQLPLTVEVEDYSTNEKIFYPPEELDISACPLAEGGAGTLAYYAAWGDVVMFYGDYNENSSLFELGQVISGEERIGQMSGTITIDAVE</sequence>